<comment type="function">
    <text evidence="1">Membrane-anchoring subunit of succinate dehydrogenase (SDH).</text>
</comment>
<dbReference type="Proteomes" id="UP000292085">
    <property type="component" value="Unassembled WGS sequence"/>
</dbReference>
<dbReference type="PANTHER" id="PTHR10978">
    <property type="entry name" value="SUCCINATE DEHYDROGENASE CYTOCHROME B560 SUBUNIT"/>
    <property type="match status" value="1"/>
</dbReference>
<dbReference type="PANTHER" id="PTHR10978:SF5">
    <property type="entry name" value="SUCCINATE DEHYDROGENASE CYTOCHROME B560 SUBUNIT, MITOCHONDRIAL"/>
    <property type="match status" value="1"/>
</dbReference>
<keyword evidence="15" id="KW-1185">Reference proteome</keyword>
<dbReference type="GO" id="GO:0006099">
    <property type="term" value="P:tricarboxylic acid cycle"/>
    <property type="evidence" value="ECO:0007669"/>
    <property type="project" value="InterPro"/>
</dbReference>
<evidence type="ECO:0000313" key="14">
    <source>
        <dbReference type="EMBL" id="RZF63118.1"/>
    </source>
</evidence>
<evidence type="ECO:0000256" key="10">
    <source>
        <dbReference type="ARBA" id="ARBA00023136"/>
    </source>
</evidence>
<dbReference type="CDD" id="cd03499">
    <property type="entry name" value="SQR_TypeC_SdhC"/>
    <property type="match status" value="1"/>
</dbReference>
<keyword evidence="10 13" id="KW-0472">Membrane</keyword>
<dbReference type="Pfam" id="PF01127">
    <property type="entry name" value="Sdh_cyt"/>
    <property type="match status" value="1"/>
</dbReference>
<evidence type="ECO:0000256" key="7">
    <source>
        <dbReference type="ARBA" id="ARBA00022723"/>
    </source>
</evidence>
<evidence type="ECO:0000313" key="15">
    <source>
        <dbReference type="Proteomes" id="UP000292085"/>
    </source>
</evidence>
<keyword evidence="6 13" id="KW-0812">Transmembrane</keyword>
<dbReference type="GO" id="GO:0046872">
    <property type="term" value="F:metal ion binding"/>
    <property type="evidence" value="ECO:0007669"/>
    <property type="project" value="UniProtKB-KW"/>
</dbReference>
<dbReference type="PROSITE" id="PS01000">
    <property type="entry name" value="SDH_CYT_1"/>
    <property type="match status" value="1"/>
</dbReference>
<feature type="transmembrane region" description="Helical" evidence="13">
    <location>
        <begin position="73"/>
        <end position="92"/>
    </location>
</feature>
<evidence type="ECO:0000256" key="3">
    <source>
        <dbReference type="ARBA" id="ARBA00007244"/>
    </source>
</evidence>
<accession>A0A4V2DCY6</accession>
<evidence type="ECO:0000256" key="13">
    <source>
        <dbReference type="SAM" id="Phobius"/>
    </source>
</evidence>
<dbReference type="AlphaFoldDB" id="A0A4V2DCY6"/>
<dbReference type="PIRSF" id="PIRSF000178">
    <property type="entry name" value="SDH_cyt_b560"/>
    <property type="match status" value="1"/>
</dbReference>
<dbReference type="InterPro" id="IPR014314">
    <property type="entry name" value="Succ_DH_cytb556"/>
</dbReference>
<dbReference type="RefSeq" id="WP_130159407.1">
    <property type="nucleotide sequence ID" value="NZ_SGIS01000031.1"/>
</dbReference>
<keyword evidence="7 12" id="KW-0479">Metal-binding</keyword>
<dbReference type="InterPro" id="IPR018495">
    <property type="entry name" value="Succ_DH_cyt_bsu_CS"/>
</dbReference>
<sequence length="136" mass="14685">MASQRPAARPLSPHLSIWRWGPHMTVSILHRVTGSGMATVGTLLLVWWLAAIAGGPQSYAVFHMVFAEFGKGALGYIFGVGLTLSFFQHMASGIRHFILDTGAGYELNSAKRAAMATFVFSVLATIAFWAFLLGAK</sequence>
<keyword evidence="9 12" id="KW-0408">Iron</keyword>
<dbReference type="GO" id="GO:0009055">
    <property type="term" value="F:electron transfer activity"/>
    <property type="evidence" value="ECO:0007669"/>
    <property type="project" value="InterPro"/>
</dbReference>
<comment type="similarity">
    <text evidence="3">Belongs to the cytochrome b560 family.</text>
</comment>
<evidence type="ECO:0000256" key="1">
    <source>
        <dbReference type="ARBA" id="ARBA00004050"/>
    </source>
</evidence>
<evidence type="ECO:0000256" key="2">
    <source>
        <dbReference type="ARBA" id="ARBA00004141"/>
    </source>
</evidence>
<dbReference type="GO" id="GO:0016020">
    <property type="term" value="C:membrane"/>
    <property type="evidence" value="ECO:0007669"/>
    <property type="project" value="UniProtKB-SubCell"/>
</dbReference>
<protein>
    <recommendedName>
        <fullName evidence="4">Succinate dehydrogenase cytochrome b556 subunit</fullName>
    </recommendedName>
</protein>
<dbReference type="OrthoDB" id="9799441at2"/>
<evidence type="ECO:0000256" key="12">
    <source>
        <dbReference type="PIRSR" id="PIRSR000178-1"/>
    </source>
</evidence>
<evidence type="ECO:0000256" key="6">
    <source>
        <dbReference type="ARBA" id="ARBA00022692"/>
    </source>
</evidence>
<comment type="subunit">
    <text evidence="11">Part of an enzyme complex containing four subunits: a flavoprotein, an iron-sulfur protein, plus two membrane-anchoring proteins, SdhC and SdhD. The complex can form homotrimers.</text>
</comment>
<dbReference type="Gene3D" id="1.20.1300.10">
    <property type="entry name" value="Fumarate reductase/succinate dehydrogenase, transmembrane subunit"/>
    <property type="match status" value="1"/>
</dbReference>
<dbReference type="InterPro" id="IPR034804">
    <property type="entry name" value="SQR/QFR_C/D"/>
</dbReference>
<name>A0A4V2DCY6_9SPHN</name>
<comment type="cofactor">
    <cofactor evidence="12">
        <name>heme</name>
        <dbReference type="ChEBI" id="CHEBI:30413"/>
    </cofactor>
    <text evidence="12">The heme is bound between the two transmembrane subunits.</text>
</comment>
<dbReference type="InterPro" id="IPR000701">
    <property type="entry name" value="SuccDH_FuR_B_TM-su"/>
</dbReference>
<dbReference type="SUPFAM" id="SSF81343">
    <property type="entry name" value="Fumarate reductase respiratory complex transmembrane subunits"/>
    <property type="match status" value="1"/>
</dbReference>
<dbReference type="NCBIfam" id="TIGR02970">
    <property type="entry name" value="succ_dehyd_cytB"/>
    <property type="match status" value="1"/>
</dbReference>
<evidence type="ECO:0000256" key="8">
    <source>
        <dbReference type="ARBA" id="ARBA00022989"/>
    </source>
</evidence>
<evidence type="ECO:0000256" key="4">
    <source>
        <dbReference type="ARBA" id="ARBA00020076"/>
    </source>
</evidence>
<reference evidence="14 15" key="1">
    <citation type="submission" date="2019-02" db="EMBL/GenBank/DDBJ databases">
        <authorList>
            <person name="Li Y."/>
        </authorList>
    </citation>
    <scope>NUCLEOTIDE SEQUENCE [LARGE SCALE GENOMIC DNA]</scope>
    <source>
        <strain evidence="14 15">3-7</strain>
    </source>
</reference>
<keyword evidence="8 13" id="KW-1133">Transmembrane helix</keyword>
<comment type="subcellular location">
    <subcellularLocation>
        <location evidence="2">Membrane</location>
        <topology evidence="2">Multi-pass membrane protein</topology>
    </subcellularLocation>
</comment>
<dbReference type="EMBL" id="SGIS01000031">
    <property type="protein sequence ID" value="RZF63118.1"/>
    <property type="molecule type" value="Genomic_DNA"/>
</dbReference>
<comment type="caution">
    <text evidence="14">The sequence shown here is derived from an EMBL/GenBank/DDBJ whole genome shotgun (WGS) entry which is preliminary data.</text>
</comment>
<evidence type="ECO:0000256" key="9">
    <source>
        <dbReference type="ARBA" id="ARBA00023004"/>
    </source>
</evidence>
<proteinExistence type="inferred from homology"/>
<organism evidence="14 15">
    <name type="scientific">Sphingomonas populi</name>
    <dbReference type="NCBI Taxonomy" id="2484750"/>
    <lineage>
        <taxon>Bacteria</taxon>
        <taxon>Pseudomonadati</taxon>
        <taxon>Pseudomonadota</taxon>
        <taxon>Alphaproteobacteria</taxon>
        <taxon>Sphingomonadales</taxon>
        <taxon>Sphingomonadaceae</taxon>
        <taxon>Sphingomonas</taxon>
    </lineage>
</organism>
<keyword evidence="5 12" id="KW-0349">Heme</keyword>
<feature type="binding site" description="axial binding residue" evidence="12">
    <location>
        <position position="89"/>
    </location>
    <ligand>
        <name>heme</name>
        <dbReference type="ChEBI" id="CHEBI:30413"/>
        <note>ligand shared with second transmembrane subunit</note>
    </ligand>
    <ligandPart>
        <name>Fe</name>
        <dbReference type="ChEBI" id="CHEBI:18248"/>
    </ligandPart>
</feature>
<feature type="transmembrane region" description="Helical" evidence="13">
    <location>
        <begin position="28"/>
        <end position="53"/>
    </location>
</feature>
<feature type="transmembrane region" description="Helical" evidence="13">
    <location>
        <begin position="113"/>
        <end position="132"/>
    </location>
</feature>
<evidence type="ECO:0000256" key="11">
    <source>
        <dbReference type="ARBA" id="ARBA00025912"/>
    </source>
</evidence>
<gene>
    <name evidence="14" type="primary">sdhC</name>
    <name evidence="14" type="ORF">EWE75_17520</name>
</gene>
<evidence type="ECO:0000256" key="5">
    <source>
        <dbReference type="ARBA" id="ARBA00022617"/>
    </source>
</evidence>